<sequence>MDESVMRLCLCLCLLGRRKGSRAFRASYGHSGAYKVDWMLRRQKEHLQATSMLRGAGTAGTQWIHTKYILSSREVRQVKKETPARQKGVALVPYKEEEVEECHLLSDHLVVLFGTGKAGRSGEGTKHLTGMVMVPWLGRWGAWRYMGGSGNTSTPHPAVAELARKLNRTPRRKEHLYAVVGSSRIPDRRGHGISLLLDSDETMAALGFGPSGG</sequence>
<dbReference type="RefSeq" id="XP_028464265.1">
    <property type="nucleotide sequence ID" value="XM_028610018.1"/>
</dbReference>
<accession>A0A3N2PPM5</accession>
<dbReference type="GeneID" id="39578496"/>
<protein>
    <submittedName>
        <fullName evidence="1">Uncharacterized protein</fullName>
    </submittedName>
</protein>
<evidence type="ECO:0000313" key="1">
    <source>
        <dbReference type="EMBL" id="ROT36459.1"/>
    </source>
</evidence>
<organism evidence="1 2">
    <name type="scientific">Sodiomyces alkalinus (strain CBS 110278 / VKM F-3762 / F11)</name>
    <name type="common">Alkaliphilic filamentous fungus</name>
    <dbReference type="NCBI Taxonomy" id="1314773"/>
    <lineage>
        <taxon>Eukaryota</taxon>
        <taxon>Fungi</taxon>
        <taxon>Dikarya</taxon>
        <taxon>Ascomycota</taxon>
        <taxon>Pezizomycotina</taxon>
        <taxon>Sordariomycetes</taxon>
        <taxon>Hypocreomycetidae</taxon>
        <taxon>Glomerellales</taxon>
        <taxon>Plectosphaerellaceae</taxon>
        <taxon>Sodiomyces</taxon>
    </lineage>
</organism>
<dbReference type="AlphaFoldDB" id="A0A3N2PPM5"/>
<dbReference type="EMBL" id="ML119059">
    <property type="protein sequence ID" value="ROT36459.1"/>
    <property type="molecule type" value="Genomic_DNA"/>
</dbReference>
<gene>
    <name evidence="1" type="ORF">SODALDRAFT_325790</name>
</gene>
<proteinExistence type="predicted"/>
<evidence type="ECO:0000313" key="2">
    <source>
        <dbReference type="Proteomes" id="UP000272025"/>
    </source>
</evidence>
<dbReference type="Proteomes" id="UP000272025">
    <property type="component" value="Unassembled WGS sequence"/>
</dbReference>
<name>A0A3N2PPM5_SODAK</name>
<reference evidence="1 2" key="1">
    <citation type="journal article" date="2018" name="Mol. Ecol.">
        <title>The obligate alkalophilic soda-lake fungus Sodiomyces alkalinus has shifted to a protein diet.</title>
        <authorList>
            <person name="Grum-Grzhimaylo A.A."/>
            <person name="Falkoski D.L."/>
            <person name="van den Heuvel J."/>
            <person name="Valero-Jimenez C.A."/>
            <person name="Min B."/>
            <person name="Choi I.G."/>
            <person name="Lipzen A."/>
            <person name="Daum C.G."/>
            <person name="Aanen D.K."/>
            <person name="Tsang A."/>
            <person name="Henrissat B."/>
            <person name="Bilanenko E.N."/>
            <person name="de Vries R.P."/>
            <person name="van Kan J.A.L."/>
            <person name="Grigoriev I.V."/>
            <person name="Debets A.J.M."/>
        </authorList>
    </citation>
    <scope>NUCLEOTIDE SEQUENCE [LARGE SCALE GENOMIC DNA]</scope>
    <source>
        <strain evidence="1 2">F11</strain>
    </source>
</reference>
<keyword evidence="2" id="KW-1185">Reference proteome</keyword>